<sequence length="94" mass="9949">MRIELTWPRSGAADRTVTVPVPDVPVAALVHQVRRAWSPATARRIAIYAQPVVDSTASAVGAGALVQLALPFAARLARQALDDTTTGPGRPARR</sequence>
<evidence type="ECO:0000313" key="2">
    <source>
        <dbReference type="Proteomes" id="UP001206206"/>
    </source>
</evidence>
<name>A0ABT1P668_9ACTN</name>
<dbReference type="Proteomes" id="UP001206206">
    <property type="component" value="Unassembled WGS sequence"/>
</dbReference>
<accession>A0ABT1P668</accession>
<organism evidence="1 2">
    <name type="scientific">Streptantibioticus rubrisoli</name>
    <dbReference type="NCBI Taxonomy" id="1387313"/>
    <lineage>
        <taxon>Bacteria</taxon>
        <taxon>Bacillati</taxon>
        <taxon>Actinomycetota</taxon>
        <taxon>Actinomycetes</taxon>
        <taxon>Kitasatosporales</taxon>
        <taxon>Streptomycetaceae</taxon>
        <taxon>Streptantibioticus</taxon>
    </lineage>
</organism>
<dbReference type="EMBL" id="JANFNH010000001">
    <property type="protein sequence ID" value="MCQ4040850.1"/>
    <property type="molecule type" value="Genomic_DNA"/>
</dbReference>
<gene>
    <name evidence="1" type="ORF">NON19_02115</name>
</gene>
<dbReference type="RefSeq" id="WP_255924786.1">
    <property type="nucleotide sequence ID" value="NZ_JANFNH010000001.1"/>
</dbReference>
<protein>
    <submittedName>
        <fullName evidence="1">Uncharacterized protein</fullName>
    </submittedName>
</protein>
<keyword evidence="2" id="KW-1185">Reference proteome</keyword>
<comment type="caution">
    <text evidence="1">The sequence shown here is derived from an EMBL/GenBank/DDBJ whole genome shotgun (WGS) entry which is preliminary data.</text>
</comment>
<evidence type="ECO:0000313" key="1">
    <source>
        <dbReference type="EMBL" id="MCQ4040850.1"/>
    </source>
</evidence>
<proteinExistence type="predicted"/>
<reference evidence="1 2" key="1">
    <citation type="submission" date="2022-06" db="EMBL/GenBank/DDBJ databases">
        <title>Draft genome sequence of type strain Streptomyces rubrisoli DSM 42083.</title>
        <authorList>
            <person name="Duangmal K."/>
            <person name="Klaysubun C."/>
        </authorList>
    </citation>
    <scope>NUCLEOTIDE SEQUENCE [LARGE SCALE GENOMIC DNA]</scope>
    <source>
        <strain evidence="1 2">DSM 42083</strain>
    </source>
</reference>